<evidence type="ECO:0000259" key="3">
    <source>
        <dbReference type="Pfam" id="PF03389"/>
    </source>
</evidence>
<evidence type="ECO:0000256" key="2">
    <source>
        <dbReference type="SAM" id="MobiDB-lite"/>
    </source>
</evidence>
<organism evidence="4">
    <name type="scientific">human gut metagenome</name>
    <dbReference type="NCBI Taxonomy" id="408170"/>
    <lineage>
        <taxon>unclassified sequences</taxon>
        <taxon>metagenomes</taxon>
        <taxon>organismal metagenomes</taxon>
    </lineage>
</organism>
<dbReference type="AlphaFoldDB" id="K1TP92"/>
<evidence type="ECO:0000256" key="1">
    <source>
        <dbReference type="ARBA" id="ARBA00022971"/>
    </source>
</evidence>
<feature type="non-terminal residue" evidence="4">
    <location>
        <position position="146"/>
    </location>
</feature>
<reference evidence="4" key="1">
    <citation type="journal article" date="2013" name="Environ. Microbiol.">
        <title>Microbiota from the distal guts of lean and obese adolescents exhibit partial functional redundancy besides clear differences in community structure.</title>
        <authorList>
            <person name="Ferrer M."/>
            <person name="Ruiz A."/>
            <person name="Lanza F."/>
            <person name="Haange S.B."/>
            <person name="Oberbach A."/>
            <person name="Till H."/>
            <person name="Bargiela R."/>
            <person name="Campoy C."/>
            <person name="Segura M.T."/>
            <person name="Richter M."/>
            <person name="von Bergen M."/>
            <person name="Seifert J."/>
            <person name="Suarez A."/>
        </authorList>
    </citation>
    <scope>NUCLEOTIDE SEQUENCE</scope>
</reference>
<keyword evidence="1" id="KW-0184">Conjugation</keyword>
<name>K1TP92_9ZZZZ</name>
<proteinExistence type="predicted"/>
<feature type="domain" description="MobA/MobL protein" evidence="3">
    <location>
        <begin position="18"/>
        <end position="133"/>
    </location>
</feature>
<dbReference type="Gene3D" id="3.30.930.30">
    <property type="match status" value="1"/>
</dbReference>
<accession>K1TP92</accession>
<protein>
    <submittedName>
        <fullName evidence="4">Nickase</fullName>
    </submittedName>
</protein>
<feature type="region of interest" description="Disordered" evidence="2">
    <location>
        <begin position="126"/>
        <end position="146"/>
    </location>
</feature>
<gene>
    <name evidence="4" type="ORF">LEA_08292</name>
</gene>
<evidence type="ECO:0000313" key="4">
    <source>
        <dbReference type="EMBL" id="EKC69439.1"/>
    </source>
</evidence>
<dbReference type="Pfam" id="PF03389">
    <property type="entry name" value="MobA_MobL"/>
    <property type="match status" value="1"/>
</dbReference>
<sequence>MPPCPHFDLKIVQRSKRQSAVAAAAYQSGERLFSEYDQKQKYYSHKSEIVHTEIMLPPHAPPEYADRNTLWNAAEAIEKQWNSQLARRLVLAIPRDIPPEQQADLIRDYCREFFVSKGMIADFAIHDKGTGQPPRPHPLYHAGMDE</sequence>
<dbReference type="EMBL" id="AJWY01005503">
    <property type="protein sequence ID" value="EKC69439.1"/>
    <property type="molecule type" value="Genomic_DNA"/>
</dbReference>
<dbReference type="InterPro" id="IPR005053">
    <property type="entry name" value="MobA_MobL"/>
</dbReference>
<comment type="caution">
    <text evidence="4">The sequence shown here is derived from an EMBL/GenBank/DDBJ whole genome shotgun (WGS) entry which is preliminary data.</text>
</comment>